<proteinExistence type="predicted"/>
<dbReference type="EMBL" id="ML734739">
    <property type="protein sequence ID" value="KAB8240459.1"/>
    <property type="molecule type" value="Genomic_DNA"/>
</dbReference>
<name>A0A5N6GH02_ASPFL</name>
<accession>A0A5N6GH02</accession>
<protein>
    <submittedName>
        <fullName evidence="1">Uncharacterized protein</fullName>
    </submittedName>
</protein>
<evidence type="ECO:0000313" key="1">
    <source>
        <dbReference type="EMBL" id="KAB8240459.1"/>
    </source>
</evidence>
<gene>
    <name evidence="1" type="ORF">BDV35DRAFT_120338</name>
</gene>
<sequence length="63" mass="7191">MAFTADHIHEKFAVVEVQQINTAQCEQHWVITLSGSYKCTITITETGLQRIQAPTSQFFELFC</sequence>
<dbReference type="Proteomes" id="UP000325434">
    <property type="component" value="Unassembled WGS sequence"/>
</dbReference>
<dbReference type="AlphaFoldDB" id="A0A5N6GH02"/>
<organism evidence="1">
    <name type="scientific">Aspergillus flavus</name>
    <dbReference type="NCBI Taxonomy" id="5059"/>
    <lineage>
        <taxon>Eukaryota</taxon>
        <taxon>Fungi</taxon>
        <taxon>Dikarya</taxon>
        <taxon>Ascomycota</taxon>
        <taxon>Pezizomycotina</taxon>
        <taxon>Eurotiomycetes</taxon>
        <taxon>Eurotiomycetidae</taxon>
        <taxon>Eurotiales</taxon>
        <taxon>Aspergillaceae</taxon>
        <taxon>Aspergillus</taxon>
        <taxon>Aspergillus subgen. Circumdati</taxon>
    </lineage>
</organism>
<reference evidence="1" key="1">
    <citation type="submission" date="2019-04" db="EMBL/GenBank/DDBJ databases">
        <title>Friends and foes A comparative genomics study of 23 Aspergillus species from section Flavi.</title>
        <authorList>
            <consortium name="DOE Joint Genome Institute"/>
            <person name="Kjaerbolling I."/>
            <person name="Vesth T."/>
            <person name="Frisvad J.C."/>
            <person name="Nybo J.L."/>
            <person name="Theobald S."/>
            <person name="Kildgaard S."/>
            <person name="Isbrandt T."/>
            <person name="Kuo A."/>
            <person name="Sato A."/>
            <person name="Lyhne E.K."/>
            <person name="Kogle M.E."/>
            <person name="Wiebenga A."/>
            <person name="Kun R.S."/>
            <person name="Lubbers R.J."/>
            <person name="Makela M.R."/>
            <person name="Barry K."/>
            <person name="Chovatia M."/>
            <person name="Clum A."/>
            <person name="Daum C."/>
            <person name="Haridas S."/>
            <person name="He G."/>
            <person name="LaButti K."/>
            <person name="Lipzen A."/>
            <person name="Mondo S."/>
            <person name="Riley R."/>
            <person name="Salamov A."/>
            <person name="Simmons B.A."/>
            <person name="Magnuson J.K."/>
            <person name="Henrissat B."/>
            <person name="Mortensen U.H."/>
            <person name="Larsen T.O."/>
            <person name="Devries R.P."/>
            <person name="Grigoriev I.V."/>
            <person name="Machida M."/>
            <person name="Baker S.E."/>
            <person name="Andersen M.R."/>
        </authorList>
    </citation>
    <scope>NUCLEOTIDE SEQUENCE [LARGE SCALE GENOMIC DNA]</scope>
    <source>
        <strain evidence="1">CBS 121.62</strain>
    </source>
</reference>